<keyword evidence="2" id="KW-0560">Oxidoreductase</keyword>
<evidence type="ECO:0000259" key="1">
    <source>
        <dbReference type="PROSITE" id="PS51352"/>
    </source>
</evidence>
<organism evidence="2 3">
    <name type="scientific">Toxoplasma gondii p89</name>
    <dbReference type="NCBI Taxonomy" id="943119"/>
    <lineage>
        <taxon>Eukaryota</taxon>
        <taxon>Sar</taxon>
        <taxon>Alveolata</taxon>
        <taxon>Apicomplexa</taxon>
        <taxon>Conoidasida</taxon>
        <taxon>Coccidia</taxon>
        <taxon>Eucoccidiorida</taxon>
        <taxon>Eimeriorina</taxon>
        <taxon>Sarcocystidae</taxon>
        <taxon>Toxoplasma</taxon>
    </lineage>
</organism>
<reference evidence="2 3" key="1">
    <citation type="submission" date="2014-03" db="EMBL/GenBank/DDBJ databases">
        <authorList>
            <person name="Sibley D."/>
            <person name="Venepally P."/>
            <person name="Karamycheva S."/>
            <person name="Hadjithomas M."/>
            <person name="Khan A."/>
            <person name="Brunk B."/>
            <person name="Roos D."/>
            <person name="Caler E."/>
            <person name="Lorenzi H."/>
        </authorList>
    </citation>
    <scope>NUCLEOTIDE SEQUENCE [LARGE SCALE GENOMIC DNA]</scope>
    <source>
        <strain evidence="3">p89</strain>
    </source>
</reference>
<dbReference type="GO" id="GO:0030178">
    <property type="term" value="P:negative regulation of Wnt signaling pathway"/>
    <property type="evidence" value="ECO:0007669"/>
    <property type="project" value="TreeGrafter"/>
</dbReference>
<dbReference type="SUPFAM" id="SSF52833">
    <property type="entry name" value="Thioredoxin-like"/>
    <property type="match status" value="1"/>
</dbReference>
<protein>
    <submittedName>
        <fullName evidence="2">Putative thioredoxin family redox-active protein</fullName>
        <ecNumber evidence="2">1.8.1.8</ecNumber>
    </submittedName>
</protein>
<proteinExistence type="predicted"/>
<name>A0A086JLL1_TOXGO</name>
<dbReference type="EC" id="1.8.1.8" evidence="2"/>
<dbReference type="PANTHER" id="PTHR46472:SF1">
    <property type="entry name" value="NUCLEOREDOXIN"/>
    <property type="match status" value="1"/>
</dbReference>
<dbReference type="VEuPathDB" id="ToxoDB:TGP89_289180"/>
<comment type="caution">
    <text evidence="2">The sequence shown here is derived from an EMBL/GenBank/DDBJ whole genome shotgun (WGS) entry which is preliminary data.</text>
</comment>
<dbReference type="GO" id="GO:0031397">
    <property type="term" value="P:negative regulation of protein ubiquitination"/>
    <property type="evidence" value="ECO:0007669"/>
    <property type="project" value="TreeGrafter"/>
</dbReference>
<accession>A0A086JLL1</accession>
<gene>
    <name evidence="2" type="ORF">TGP89_289180</name>
</gene>
<dbReference type="PROSITE" id="PS51352">
    <property type="entry name" value="THIOREDOXIN_2"/>
    <property type="match status" value="1"/>
</dbReference>
<dbReference type="GO" id="GO:0005634">
    <property type="term" value="C:nucleus"/>
    <property type="evidence" value="ECO:0007669"/>
    <property type="project" value="TreeGrafter"/>
</dbReference>
<dbReference type="Pfam" id="PF13905">
    <property type="entry name" value="Thioredoxin_8"/>
    <property type="match status" value="1"/>
</dbReference>
<dbReference type="GO" id="GO:0004791">
    <property type="term" value="F:thioredoxin-disulfide reductase (NADPH) activity"/>
    <property type="evidence" value="ECO:0007669"/>
    <property type="project" value="TreeGrafter"/>
</dbReference>
<dbReference type="InterPro" id="IPR036249">
    <property type="entry name" value="Thioredoxin-like_sf"/>
</dbReference>
<dbReference type="OrthoDB" id="331683at2759"/>
<sequence length="208" mass="22673">MGVLFLSRDVRLAQCASEPCPASASLPPYNPTVPLPPESDSLVLSAPAASPASSEKVSDASVCSRSLCLAPSAPALDGKYVGLFFGAAWCPACKSFTSALVRFYNCLKPTGMFEVVYVPLDRNVKEYRGFVQTMPWYALPLRNYGDLLRKYKIRSLPALVLVTPDDAVMTGDAVELVKERNAGEKFTQIFERFSGPASLGNRFRTLFC</sequence>
<dbReference type="InterPro" id="IPR012336">
    <property type="entry name" value="Thioredoxin-like_fold"/>
</dbReference>
<dbReference type="AlphaFoldDB" id="A0A086JLL1"/>
<evidence type="ECO:0000313" key="2">
    <source>
        <dbReference type="EMBL" id="KFG33029.1"/>
    </source>
</evidence>
<dbReference type="Gene3D" id="3.40.30.10">
    <property type="entry name" value="Glutaredoxin"/>
    <property type="match status" value="1"/>
</dbReference>
<dbReference type="Proteomes" id="UP000028828">
    <property type="component" value="Unassembled WGS sequence"/>
</dbReference>
<dbReference type="EMBL" id="AEYI02001794">
    <property type="protein sequence ID" value="KFG33029.1"/>
    <property type="molecule type" value="Genomic_DNA"/>
</dbReference>
<feature type="domain" description="Thioredoxin" evidence="1">
    <location>
        <begin position="44"/>
        <end position="195"/>
    </location>
</feature>
<dbReference type="PANTHER" id="PTHR46472">
    <property type="entry name" value="NUCLEOREDOXIN"/>
    <property type="match status" value="1"/>
</dbReference>
<dbReference type="InterPro" id="IPR013766">
    <property type="entry name" value="Thioredoxin_domain"/>
</dbReference>
<evidence type="ECO:0000313" key="3">
    <source>
        <dbReference type="Proteomes" id="UP000028828"/>
    </source>
</evidence>